<dbReference type="InterPro" id="IPR050776">
    <property type="entry name" value="Ank_Repeat/CDKN_Inhibitor"/>
</dbReference>
<dbReference type="Proteomes" id="UP000749559">
    <property type="component" value="Unassembled WGS sequence"/>
</dbReference>
<evidence type="ECO:0008006" key="7">
    <source>
        <dbReference type="Google" id="ProtNLM"/>
    </source>
</evidence>
<dbReference type="SMART" id="SM00248">
    <property type="entry name" value="ANK"/>
    <property type="match status" value="3"/>
</dbReference>
<protein>
    <recommendedName>
        <fullName evidence="7">Ankyrin repeat domain-containing protein 10</fullName>
    </recommendedName>
</protein>
<dbReference type="Pfam" id="PF00023">
    <property type="entry name" value="Ank"/>
    <property type="match status" value="1"/>
</dbReference>
<evidence type="ECO:0000256" key="1">
    <source>
        <dbReference type="ARBA" id="ARBA00022737"/>
    </source>
</evidence>
<dbReference type="PANTHER" id="PTHR24201">
    <property type="entry name" value="ANK_REP_REGION DOMAIN-CONTAINING PROTEIN"/>
    <property type="match status" value="1"/>
</dbReference>
<dbReference type="InterPro" id="IPR036770">
    <property type="entry name" value="Ankyrin_rpt-contain_sf"/>
</dbReference>
<evidence type="ECO:0000256" key="4">
    <source>
        <dbReference type="SAM" id="MobiDB-lite"/>
    </source>
</evidence>
<proteinExistence type="predicted"/>
<evidence type="ECO:0000256" key="3">
    <source>
        <dbReference type="PROSITE-ProRule" id="PRU00023"/>
    </source>
</evidence>
<evidence type="ECO:0000256" key="2">
    <source>
        <dbReference type="ARBA" id="ARBA00023043"/>
    </source>
</evidence>
<name>A0A8S4QBC8_OWEFU</name>
<dbReference type="InterPro" id="IPR002110">
    <property type="entry name" value="Ankyrin_rpt"/>
</dbReference>
<dbReference type="OrthoDB" id="5402602at2759"/>
<dbReference type="PROSITE" id="PS50088">
    <property type="entry name" value="ANK_REPEAT"/>
    <property type="match status" value="3"/>
</dbReference>
<keyword evidence="6" id="KW-1185">Reference proteome</keyword>
<organism evidence="5 6">
    <name type="scientific">Owenia fusiformis</name>
    <name type="common">Polychaete worm</name>
    <dbReference type="NCBI Taxonomy" id="6347"/>
    <lineage>
        <taxon>Eukaryota</taxon>
        <taxon>Metazoa</taxon>
        <taxon>Spiralia</taxon>
        <taxon>Lophotrochozoa</taxon>
        <taxon>Annelida</taxon>
        <taxon>Polychaeta</taxon>
        <taxon>Sedentaria</taxon>
        <taxon>Canalipalpata</taxon>
        <taxon>Sabellida</taxon>
        <taxon>Oweniida</taxon>
        <taxon>Oweniidae</taxon>
        <taxon>Owenia</taxon>
    </lineage>
</organism>
<feature type="repeat" description="ANK" evidence="3">
    <location>
        <begin position="54"/>
        <end position="86"/>
    </location>
</feature>
<feature type="region of interest" description="Disordered" evidence="4">
    <location>
        <begin position="222"/>
        <end position="304"/>
    </location>
</feature>
<gene>
    <name evidence="5" type="ORF">OFUS_LOCUS26483</name>
</gene>
<reference evidence="5" key="1">
    <citation type="submission" date="2022-03" db="EMBL/GenBank/DDBJ databases">
        <authorList>
            <person name="Martin C."/>
        </authorList>
    </citation>
    <scope>NUCLEOTIDE SEQUENCE</scope>
</reference>
<dbReference type="Gene3D" id="1.25.40.20">
    <property type="entry name" value="Ankyrin repeat-containing domain"/>
    <property type="match status" value="1"/>
</dbReference>
<feature type="compositionally biased region" description="Acidic residues" evidence="4">
    <location>
        <begin position="241"/>
        <end position="252"/>
    </location>
</feature>
<keyword evidence="2 3" id="KW-0040">ANK repeat</keyword>
<sequence length="452" mass="50339">MAESYKFGYWGSTSEELLKSHFPIHRACRDGDLENLSLLLIEAQHGIYVEDSFYGWTPAHWAAYFGKLNCLMRLLEHGVNCDATTVRFNQSPAHIAAFGGHSHCLKWLLHCGAKLSKQDYLGETPLHKAARTGSLECVSLLTSHGATLDVKNNNGHTPSQVSKNCGYMECSAYLERTMTQYYEKRQHLSGITQDLSPHVNFEQASVMAEKCVLNQAINGGLLPPPAHNGADIPESGHHEDADMDSMETESPETDTHTNGQNGFHIEPMHNGSGDAFSSNGLNRASNHHENGFLPHAQNGHGDARNEHIAQRTSTQEMNGAQSGDIMLHNDVARNCVPIAGKKRSREDVEEEGPKRMRRGDAVFTEPEQWFNPLLFKPVEESPIEDMNFEAQDLQPYDVSLFEIQLSGILTLVSLGIPYSLPNSIFKKLGLNRISDVKIRLQSLRKILEITKD</sequence>
<dbReference type="PROSITE" id="PS50297">
    <property type="entry name" value="ANK_REP_REGION"/>
    <property type="match status" value="2"/>
</dbReference>
<evidence type="ECO:0000313" key="5">
    <source>
        <dbReference type="EMBL" id="CAH1802837.1"/>
    </source>
</evidence>
<feature type="repeat" description="ANK" evidence="3">
    <location>
        <begin position="121"/>
        <end position="153"/>
    </location>
</feature>
<dbReference type="EMBL" id="CAIIXF020000124">
    <property type="protein sequence ID" value="CAH1802837.1"/>
    <property type="molecule type" value="Genomic_DNA"/>
</dbReference>
<keyword evidence="1" id="KW-0677">Repeat</keyword>
<dbReference type="Pfam" id="PF12796">
    <property type="entry name" value="Ank_2"/>
    <property type="match status" value="1"/>
</dbReference>
<dbReference type="AlphaFoldDB" id="A0A8S4QBC8"/>
<dbReference type="PANTHER" id="PTHR24201:SF17">
    <property type="entry name" value="ANKYRIN REPEAT DOMAIN-CONTAINING PROTEIN 10-LIKE ISOFORM X1"/>
    <property type="match status" value="1"/>
</dbReference>
<feature type="compositionally biased region" description="Polar residues" evidence="4">
    <location>
        <begin position="275"/>
        <end position="284"/>
    </location>
</feature>
<accession>A0A8S4QBC8</accession>
<feature type="repeat" description="ANK" evidence="3">
    <location>
        <begin position="88"/>
        <end position="120"/>
    </location>
</feature>
<evidence type="ECO:0000313" key="6">
    <source>
        <dbReference type="Proteomes" id="UP000749559"/>
    </source>
</evidence>
<dbReference type="SUPFAM" id="SSF48403">
    <property type="entry name" value="Ankyrin repeat"/>
    <property type="match status" value="1"/>
</dbReference>
<comment type="caution">
    <text evidence="5">The sequence shown here is derived from an EMBL/GenBank/DDBJ whole genome shotgun (WGS) entry which is preliminary data.</text>
</comment>